<dbReference type="InterPro" id="IPR036397">
    <property type="entry name" value="RNaseH_sf"/>
</dbReference>
<sequence length="312" mass="34526">MLARSPRGLPMLLFFNNIYKNVNIPSFANLAARKILVEVCCRFCSCSSEDILHAIWTCSSLRRVREDCGFSGGSSWATRASPLDFLMLCKHSLDNFLLLATVLWKNWCNCNCALHDRPSVAVCEVVPWCKSFLAEFGEANSNHHLAGLSRFLRWIPPILGGFKLNTDAALDFKKARTGLGAVVRDHLSRVVLSGMTSFAGLLSPAVAEAKAILFGLLMAFEGGFPKLLLNSYSITVINVLNGSNLLFSELGLMVEDIHHLVHRFKGEVSFSHSPCLTNRVAHSLAKLALIDFCDDCHPSIRYLILEDLSLLL</sequence>
<dbReference type="Proteomes" id="UP000827721">
    <property type="component" value="Unassembled WGS sequence"/>
</dbReference>
<dbReference type="PANTHER" id="PTHR47723">
    <property type="entry name" value="OS05G0353850 PROTEIN"/>
    <property type="match status" value="1"/>
</dbReference>
<dbReference type="Gene3D" id="3.30.420.10">
    <property type="entry name" value="Ribonuclease H-like superfamily/Ribonuclease H"/>
    <property type="match status" value="1"/>
</dbReference>
<dbReference type="PANTHER" id="PTHR47723:SF21">
    <property type="entry name" value="POLYNUCLEOTIDYL TRANSFERASE, RIBONUCLEASE H-LIKE SUPERFAMILY PROTEIN"/>
    <property type="match status" value="1"/>
</dbReference>
<organism evidence="2 3">
    <name type="scientific">Xanthoceras sorbifolium</name>
    <dbReference type="NCBI Taxonomy" id="99658"/>
    <lineage>
        <taxon>Eukaryota</taxon>
        <taxon>Viridiplantae</taxon>
        <taxon>Streptophyta</taxon>
        <taxon>Embryophyta</taxon>
        <taxon>Tracheophyta</taxon>
        <taxon>Spermatophyta</taxon>
        <taxon>Magnoliopsida</taxon>
        <taxon>eudicotyledons</taxon>
        <taxon>Gunneridae</taxon>
        <taxon>Pentapetalae</taxon>
        <taxon>rosids</taxon>
        <taxon>malvids</taxon>
        <taxon>Sapindales</taxon>
        <taxon>Sapindaceae</taxon>
        <taxon>Xanthoceroideae</taxon>
        <taxon>Xanthoceras</taxon>
    </lineage>
</organism>
<evidence type="ECO:0000313" key="2">
    <source>
        <dbReference type="EMBL" id="KAH7575352.1"/>
    </source>
</evidence>
<name>A0ABQ8IGL4_9ROSI</name>
<dbReference type="InterPro" id="IPR044730">
    <property type="entry name" value="RNase_H-like_dom_plant"/>
</dbReference>
<evidence type="ECO:0000313" key="3">
    <source>
        <dbReference type="Proteomes" id="UP000827721"/>
    </source>
</evidence>
<gene>
    <name evidence="2" type="ORF">JRO89_XS02G0089900</name>
</gene>
<evidence type="ECO:0000259" key="1">
    <source>
        <dbReference type="Pfam" id="PF13456"/>
    </source>
</evidence>
<dbReference type="InterPro" id="IPR002156">
    <property type="entry name" value="RNaseH_domain"/>
</dbReference>
<dbReference type="InterPro" id="IPR012337">
    <property type="entry name" value="RNaseH-like_sf"/>
</dbReference>
<comment type="caution">
    <text evidence="2">The sequence shown here is derived from an EMBL/GenBank/DDBJ whole genome shotgun (WGS) entry which is preliminary data.</text>
</comment>
<proteinExistence type="predicted"/>
<protein>
    <recommendedName>
        <fullName evidence="1">RNase H type-1 domain-containing protein</fullName>
    </recommendedName>
</protein>
<dbReference type="Pfam" id="PF13456">
    <property type="entry name" value="RVT_3"/>
    <property type="match status" value="1"/>
</dbReference>
<dbReference type="SUPFAM" id="SSF53098">
    <property type="entry name" value="Ribonuclease H-like"/>
    <property type="match status" value="1"/>
</dbReference>
<dbReference type="CDD" id="cd06222">
    <property type="entry name" value="RNase_H_like"/>
    <property type="match status" value="1"/>
</dbReference>
<reference evidence="2 3" key="1">
    <citation type="submission" date="2021-02" db="EMBL/GenBank/DDBJ databases">
        <title>Plant Genome Project.</title>
        <authorList>
            <person name="Zhang R.-G."/>
        </authorList>
    </citation>
    <scope>NUCLEOTIDE SEQUENCE [LARGE SCALE GENOMIC DNA]</scope>
    <source>
        <tissue evidence="2">Leaves</tissue>
    </source>
</reference>
<accession>A0ABQ8IGL4</accession>
<dbReference type="InterPro" id="IPR053151">
    <property type="entry name" value="RNase_H-like"/>
</dbReference>
<keyword evidence="3" id="KW-1185">Reference proteome</keyword>
<feature type="domain" description="RNase H type-1" evidence="1">
    <location>
        <begin position="165"/>
        <end position="288"/>
    </location>
</feature>
<dbReference type="EMBL" id="JAFEMO010000002">
    <property type="protein sequence ID" value="KAH7575352.1"/>
    <property type="molecule type" value="Genomic_DNA"/>
</dbReference>